<dbReference type="RefSeq" id="XP_024709211.1">
    <property type="nucleotide sequence ID" value="XM_024848093.1"/>
</dbReference>
<accession>A0A2I2GM23</accession>
<gene>
    <name evidence="2" type="ORF">P170DRAFT_431673</name>
</gene>
<dbReference type="VEuPathDB" id="FungiDB:P170DRAFT_431673"/>
<evidence type="ECO:0000313" key="2">
    <source>
        <dbReference type="EMBL" id="PLB53909.1"/>
    </source>
</evidence>
<feature type="signal peptide" evidence="1">
    <location>
        <begin position="1"/>
        <end position="24"/>
    </location>
</feature>
<evidence type="ECO:0000256" key="1">
    <source>
        <dbReference type="SAM" id="SignalP"/>
    </source>
</evidence>
<proteinExistence type="predicted"/>
<sequence length="395" mass="44256">MFSARRWQIIWLVSSLIWALQVHGRRPVQSIGIDIGPGIVTAVYAYDTDNVTTIATVVADAEGGYRDTMMRLWLLHLQEHPSPFTKNSKGSSTNILTPIWKATEPAASFIEPYLLYLGDVGLPPWIGSAVSIGLRAFKVAAGGLDADSLSPIPAEDITNEFVTVLRQIKEKALEHHNIQIRHAVFSAPSFFNSTLTDLIVEAARAVRIQTSPLVIPRTIAPVYAQNDDLKDNKTIQYLIIDQGEFHCDLRTTLFGDGTANKGVMMPMEPFASASINRQLATKLISESKDMQRQIEWGANSGDLWQLIRKARFLIRDDIDSELMGEEKTEDHHLDEYPLDLQGWGDGSVQAVLKWEDVQKEEQVYMESLGRNILQIMIAVRGLCFPMRVFSEKVYG</sequence>
<organism evidence="2 3">
    <name type="scientific">Aspergillus steynii IBT 23096</name>
    <dbReference type="NCBI Taxonomy" id="1392250"/>
    <lineage>
        <taxon>Eukaryota</taxon>
        <taxon>Fungi</taxon>
        <taxon>Dikarya</taxon>
        <taxon>Ascomycota</taxon>
        <taxon>Pezizomycotina</taxon>
        <taxon>Eurotiomycetes</taxon>
        <taxon>Eurotiomycetidae</taxon>
        <taxon>Eurotiales</taxon>
        <taxon>Aspergillaceae</taxon>
        <taxon>Aspergillus</taxon>
        <taxon>Aspergillus subgen. Circumdati</taxon>
    </lineage>
</organism>
<protein>
    <recommendedName>
        <fullName evidence="4">Actin-like ATPase domain-containing protein</fullName>
    </recommendedName>
</protein>
<name>A0A2I2GM23_9EURO</name>
<evidence type="ECO:0000313" key="3">
    <source>
        <dbReference type="Proteomes" id="UP000234275"/>
    </source>
</evidence>
<reference evidence="2 3" key="1">
    <citation type="submission" date="2016-12" db="EMBL/GenBank/DDBJ databases">
        <title>The genomes of Aspergillus section Nigri reveals drivers in fungal speciation.</title>
        <authorList>
            <consortium name="DOE Joint Genome Institute"/>
            <person name="Vesth T.C."/>
            <person name="Nybo J."/>
            <person name="Theobald S."/>
            <person name="Brandl J."/>
            <person name="Frisvad J.C."/>
            <person name="Nielsen K.F."/>
            <person name="Lyhne E.K."/>
            <person name="Kogle M.E."/>
            <person name="Kuo A."/>
            <person name="Riley R."/>
            <person name="Clum A."/>
            <person name="Nolan M."/>
            <person name="Lipzen A."/>
            <person name="Salamov A."/>
            <person name="Henrissat B."/>
            <person name="Wiebenga A."/>
            <person name="De Vries R.P."/>
            <person name="Grigoriev I.V."/>
            <person name="Mortensen U.H."/>
            <person name="Andersen M.R."/>
            <person name="Baker S.E."/>
        </authorList>
    </citation>
    <scope>NUCLEOTIDE SEQUENCE [LARGE SCALE GENOMIC DNA]</scope>
    <source>
        <strain evidence="2 3">IBT 23096</strain>
    </source>
</reference>
<feature type="chain" id="PRO_5014135223" description="Actin-like ATPase domain-containing protein" evidence="1">
    <location>
        <begin position="25"/>
        <end position="395"/>
    </location>
</feature>
<dbReference type="GeneID" id="36555792"/>
<dbReference type="AlphaFoldDB" id="A0A2I2GM23"/>
<dbReference type="Gene3D" id="3.90.640.10">
    <property type="entry name" value="Actin, Chain A, domain 4"/>
    <property type="match status" value="1"/>
</dbReference>
<keyword evidence="1" id="KW-0732">Signal</keyword>
<keyword evidence="3" id="KW-1185">Reference proteome</keyword>
<comment type="caution">
    <text evidence="2">The sequence shown here is derived from an EMBL/GenBank/DDBJ whole genome shotgun (WGS) entry which is preliminary data.</text>
</comment>
<dbReference type="Gene3D" id="3.30.420.40">
    <property type="match status" value="2"/>
</dbReference>
<dbReference type="OrthoDB" id="4243133at2759"/>
<dbReference type="EMBL" id="MSFO01000001">
    <property type="protein sequence ID" value="PLB53909.1"/>
    <property type="molecule type" value="Genomic_DNA"/>
</dbReference>
<dbReference type="Proteomes" id="UP000234275">
    <property type="component" value="Unassembled WGS sequence"/>
</dbReference>
<evidence type="ECO:0008006" key="4">
    <source>
        <dbReference type="Google" id="ProtNLM"/>
    </source>
</evidence>